<name>A0ACC2F390_DALPE</name>
<reference evidence="1" key="1">
    <citation type="submission" date="2021-05" db="EMBL/GenBank/DDBJ databases">
        <authorList>
            <person name="Pan Q."/>
            <person name="Jouanno E."/>
            <person name="Zahm M."/>
            <person name="Klopp C."/>
            <person name="Cabau C."/>
            <person name="Louis A."/>
            <person name="Berthelot C."/>
            <person name="Parey E."/>
            <person name="Roest Crollius H."/>
            <person name="Montfort J."/>
            <person name="Robinson-Rechavi M."/>
            <person name="Bouchez O."/>
            <person name="Lampietro C."/>
            <person name="Lopez Roques C."/>
            <person name="Donnadieu C."/>
            <person name="Postlethwait J."/>
            <person name="Bobe J."/>
            <person name="Dillon D."/>
            <person name="Chandos A."/>
            <person name="von Hippel F."/>
            <person name="Guiguen Y."/>
        </authorList>
    </citation>
    <scope>NUCLEOTIDE SEQUENCE</scope>
    <source>
        <strain evidence="1">YG-Jan2019</strain>
    </source>
</reference>
<comment type="caution">
    <text evidence="1">The sequence shown here is derived from an EMBL/GenBank/DDBJ whole genome shotgun (WGS) entry which is preliminary data.</text>
</comment>
<keyword evidence="2" id="KW-1185">Reference proteome</keyword>
<evidence type="ECO:0000313" key="1">
    <source>
        <dbReference type="EMBL" id="KAJ7985840.1"/>
    </source>
</evidence>
<sequence>MAIPMTFVFQFPVPKWTKRETRQRAGCDYRHKRAVTGHSAAPLLLDEPPRATPPGSRAQSWRSLAREASTESSALNAPSKSRALCHCLFPSSRAPVEWRQ</sequence>
<dbReference type="Proteomes" id="UP001157502">
    <property type="component" value="Chromosome 35"/>
</dbReference>
<proteinExistence type="predicted"/>
<accession>A0ACC2F390</accession>
<dbReference type="EMBL" id="CM055762">
    <property type="protein sequence ID" value="KAJ7985840.1"/>
    <property type="molecule type" value="Genomic_DNA"/>
</dbReference>
<organism evidence="1 2">
    <name type="scientific">Dallia pectoralis</name>
    <name type="common">Alaska blackfish</name>
    <dbReference type="NCBI Taxonomy" id="75939"/>
    <lineage>
        <taxon>Eukaryota</taxon>
        <taxon>Metazoa</taxon>
        <taxon>Chordata</taxon>
        <taxon>Craniata</taxon>
        <taxon>Vertebrata</taxon>
        <taxon>Euteleostomi</taxon>
        <taxon>Actinopterygii</taxon>
        <taxon>Neopterygii</taxon>
        <taxon>Teleostei</taxon>
        <taxon>Protacanthopterygii</taxon>
        <taxon>Esociformes</taxon>
        <taxon>Umbridae</taxon>
        <taxon>Dallia</taxon>
    </lineage>
</organism>
<evidence type="ECO:0000313" key="2">
    <source>
        <dbReference type="Proteomes" id="UP001157502"/>
    </source>
</evidence>
<protein>
    <submittedName>
        <fullName evidence="1">Uncharacterized protein</fullName>
    </submittedName>
</protein>
<gene>
    <name evidence="1" type="ORF">DPEC_G00344650</name>
</gene>